<comment type="caution">
    <text evidence="2">The sequence shown here is derived from an EMBL/GenBank/DDBJ whole genome shotgun (WGS) entry which is preliminary data.</text>
</comment>
<sequence>MNEILASISIETLLHFVEQKFTEIGVERAEHKARIAELLKQGVEENKRRDAENTKLKARIEELESENEFRDRITKVEQRQMLNNPKENNFLATVQFGCRSGTHVEKPLVDTSLPEKLIP</sequence>
<evidence type="ECO:0000313" key="2">
    <source>
        <dbReference type="EMBL" id="POG70594.1"/>
    </source>
</evidence>
<keyword evidence="3" id="KW-1185">Reference proteome</keyword>
<protein>
    <submittedName>
        <fullName evidence="2">Uncharacterized protein</fullName>
    </submittedName>
</protein>
<accession>A0A2P4PYY1</accession>
<dbReference type="Proteomes" id="UP000018888">
    <property type="component" value="Unassembled WGS sequence"/>
</dbReference>
<keyword evidence="1" id="KW-0175">Coiled coil</keyword>
<proteinExistence type="predicted"/>
<reference evidence="2 3" key="1">
    <citation type="journal article" date="2013" name="Proc. Natl. Acad. Sci. U.S.A.">
        <title>Genome of an arbuscular mycorrhizal fungus provides insight into the oldest plant symbiosis.</title>
        <authorList>
            <person name="Tisserant E."/>
            <person name="Malbreil M."/>
            <person name="Kuo A."/>
            <person name="Kohler A."/>
            <person name="Symeonidi A."/>
            <person name="Balestrini R."/>
            <person name="Charron P."/>
            <person name="Duensing N."/>
            <person name="Frei Dit Frey N."/>
            <person name="Gianinazzi-Pearson V."/>
            <person name="Gilbert L.B."/>
            <person name="Handa Y."/>
            <person name="Herr J.R."/>
            <person name="Hijri M."/>
            <person name="Koul R."/>
            <person name="Kawaguchi M."/>
            <person name="Krajinski F."/>
            <person name="Lammers P.J."/>
            <person name="Masclaux F.G."/>
            <person name="Murat C."/>
            <person name="Morin E."/>
            <person name="Ndikumana S."/>
            <person name="Pagni M."/>
            <person name="Petitpierre D."/>
            <person name="Requena N."/>
            <person name="Rosikiewicz P."/>
            <person name="Riley R."/>
            <person name="Saito K."/>
            <person name="San Clemente H."/>
            <person name="Shapiro H."/>
            <person name="van Tuinen D."/>
            <person name="Becard G."/>
            <person name="Bonfante P."/>
            <person name="Paszkowski U."/>
            <person name="Shachar-Hill Y.Y."/>
            <person name="Tuskan G.A."/>
            <person name="Young P.W."/>
            <person name="Sanders I.R."/>
            <person name="Henrissat B."/>
            <person name="Rensing S.A."/>
            <person name="Grigoriev I.V."/>
            <person name="Corradi N."/>
            <person name="Roux C."/>
            <person name="Martin F."/>
        </authorList>
    </citation>
    <scope>NUCLEOTIDE SEQUENCE [LARGE SCALE GENOMIC DNA]</scope>
    <source>
        <strain evidence="2 3">DAOM 197198</strain>
    </source>
</reference>
<organism evidence="2 3">
    <name type="scientific">Rhizophagus irregularis (strain DAOM 181602 / DAOM 197198 / MUCL 43194)</name>
    <name type="common">Arbuscular mycorrhizal fungus</name>
    <name type="synonym">Glomus intraradices</name>
    <dbReference type="NCBI Taxonomy" id="747089"/>
    <lineage>
        <taxon>Eukaryota</taxon>
        <taxon>Fungi</taxon>
        <taxon>Fungi incertae sedis</taxon>
        <taxon>Mucoromycota</taxon>
        <taxon>Glomeromycotina</taxon>
        <taxon>Glomeromycetes</taxon>
        <taxon>Glomerales</taxon>
        <taxon>Glomeraceae</taxon>
        <taxon>Rhizophagus</taxon>
    </lineage>
</organism>
<name>A0A2P4PYY1_RHIID</name>
<reference evidence="2 3" key="2">
    <citation type="journal article" date="2018" name="New Phytol.">
        <title>High intraspecific genome diversity in the model arbuscular mycorrhizal symbiont Rhizophagus irregularis.</title>
        <authorList>
            <person name="Chen E.C.H."/>
            <person name="Morin E."/>
            <person name="Beaudet D."/>
            <person name="Noel J."/>
            <person name="Yildirir G."/>
            <person name="Ndikumana S."/>
            <person name="Charron P."/>
            <person name="St-Onge C."/>
            <person name="Giorgi J."/>
            <person name="Kruger M."/>
            <person name="Marton T."/>
            <person name="Ropars J."/>
            <person name="Grigoriev I.V."/>
            <person name="Hainaut M."/>
            <person name="Henrissat B."/>
            <person name="Roux C."/>
            <person name="Martin F."/>
            <person name="Corradi N."/>
        </authorList>
    </citation>
    <scope>NUCLEOTIDE SEQUENCE [LARGE SCALE GENOMIC DNA]</scope>
    <source>
        <strain evidence="2 3">DAOM 197198</strain>
    </source>
</reference>
<dbReference type="EMBL" id="AUPC02000119">
    <property type="protein sequence ID" value="POG70594.1"/>
    <property type="molecule type" value="Genomic_DNA"/>
</dbReference>
<dbReference type="AlphaFoldDB" id="A0A2P4PYY1"/>
<dbReference type="VEuPathDB" id="FungiDB:RhiirFUN_006851"/>
<evidence type="ECO:0000313" key="3">
    <source>
        <dbReference type="Proteomes" id="UP000018888"/>
    </source>
</evidence>
<gene>
    <name evidence="2" type="ORF">GLOIN_2v1775728</name>
</gene>
<feature type="coiled-coil region" evidence="1">
    <location>
        <begin position="26"/>
        <end position="66"/>
    </location>
</feature>
<evidence type="ECO:0000256" key="1">
    <source>
        <dbReference type="SAM" id="Coils"/>
    </source>
</evidence>